<dbReference type="Pfam" id="PF24748">
    <property type="entry name" value="Galaxin_repeat"/>
    <property type="match status" value="1"/>
</dbReference>
<dbReference type="InterPro" id="IPR055284">
    <property type="entry name" value="Galaxin-like"/>
</dbReference>
<protein>
    <submittedName>
        <fullName evidence="3">Galaxin-like</fullName>
    </submittedName>
</protein>
<dbReference type="WBParaSite" id="ACRNAN_scaffold664.g9209.t1">
    <property type="protein sequence ID" value="ACRNAN_scaffold664.g9209.t1"/>
    <property type="gene ID" value="ACRNAN_scaffold664.g9209"/>
</dbReference>
<proteinExistence type="predicted"/>
<sequence>MYGISCCGSEPINQFEEICCEDVARQRRQGSTYVDRCCGNHTVAYDQTCCQGIVHNVPNGECCGSQAYSRTNLAALCCAGVLNLNVELGSICCGKTPYDGGTKESCCGGQVYIKELHDSCCPVHGSDPQEYQPYNSKTHQCCDVPIERFSNIKCCYIRASNGTFFPKSYDFTKQCCAYPFTSLTEKENGTC</sequence>
<evidence type="ECO:0000313" key="3">
    <source>
        <dbReference type="WBParaSite" id="ACRNAN_scaffold664.g9209.t1"/>
    </source>
</evidence>
<feature type="domain" description="Galaxin-like repeats" evidence="1">
    <location>
        <begin position="5"/>
        <end position="143"/>
    </location>
</feature>
<dbReference type="InterPro" id="IPR056601">
    <property type="entry name" value="Galaxin_dom"/>
</dbReference>
<evidence type="ECO:0000259" key="1">
    <source>
        <dbReference type="Pfam" id="PF24748"/>
    </source>
</evidence>
<keyword evidence="2" id="KW-1185">Reference proteome</keyword>
<evidence type="ECO:0000313" key="2">
    <source>
        <dbReference type="Proteomes" id="UP000887540"/>
    </source>
</evidence>
<name>A0A914E9B1_9BILA</name>
<dbReference type="AlphaFoldDB" id="A0A914E9B1"/>
<accession>A0A914E9B1</accession>
<dbReference type="Proteomes" id="UP000887540">
    <property type="component" value="Unplaced"/>
</dbReference>
<organism evidence="2 3">
    <name type="scientific">Acrobeloides nanus</name>
    <dbReference type="NCBI Taxonomy" id="290746"/>
    <lineage>
        <taxon>Eukaryota</taxon>
        <taxon>Metazoa</taxon>
        <taxon>Ecdysozoa</taxon>
        <taxon>Nematoda</taxon>
        <taxon>Chromadorea</taxon>
        <taxon>Rhabditida</taxon>
        <taxon>Tylenchina</taxon>
        <taxon>Cephalobomorpha</taxon>
        <taxon>Cephaloboidea</taxon>
        <taxon>Cephalobidae</taxon>
        <taxon>Acrobeloides</taxon>
    </lineage>
</organism>
<reference evidence="3" key="1">
    <citation type="submission" date="2022-11" db="UniProtKB">
        <authorList>
            <consortium name="WormBaseParasite"/>
        </authorList>
    </citation>
    <scope>IDENTIFICATION</scope>
</reference>
<dbReference type="PANTHER" id="PTHR34490">
    <property type="entry name" value="PROTEIN CBG12054-RELATED"/>
    <property type="match status" value="1"/>
</dbReference>